<dbReference type="AlphaFoldDB" id="A0A427BAL8"/>
<feature type="region of interest" description="Disordered" evidence="1">
    <location>
        <begin position="1"/>
        <end position="107"/>
    </location>
</feature>
<comment type="caution">
    <text evidence="2">The sequence shown here is derived from an EMBL/GenBank/DDBJ whole genome shotgun (WGS) entry which is preliminary data.</text>
</comment>
<name>A0A427BAL8_ENSVE</name>
<proteinExistence type="predicted"/>
<evidence type="ECO:0000313" key="2">
    <source>
        <dbReference type="EMBL" id="RRT85531.1"/>
    </source>
</evidence>
<protein>
    <submittedName>
        <fullName evidence="2">Uncharacterized protein</fullName>
    </submittedName>
</protein>
<dbReference type="EMBL" id="AMZH03000101">
    <property type="protein sequence ID" value="RRT85531.1"/>
    <property type="molecule type" value="Genomic_DNA"/>
</dbReference>
<feature type="compositionally biased region" description="Acidic residues" evidence="1">
    <location>
        <begin position="46"/>
        <end position="56"/>
    </location>
</feature>
<feature type="compositionally biased region" description="Polar residues" evidence="1">
    <location>
        <begin position="67"/>
        <end position="79"/>
    </location>
</feature>
<accession>A0A427BAL8</accession>
<evidence type="ECO:0000256" key="1">
    <source>
        <dbReference type="SAM" id="MobiDB-lite"/>
    </source>
</evidence>
<organism evidence="2 3">
    <name type="scientific">Ensete ventricosum</name>
    <name type="common">Abyssinian banana</name>
    <name type="synonym">Musa ensete</name>
    <dbReference type="NCBI Taxonomy" id="4639"/>
    <lineage>
        <taxon>Eukaryota</taxon>
        <taxon>Viridiplantae</taxon>
        <taxon>Streptophyta</taxon>
        <taxon>Embryophyta</taxon>
        <taxon>Tracheophyta</taxon>
        <taxon>Spermatophyta</taxon>
        <taxon>Magnoliopsida</taxon>
        <taxon>Liliopsida</taxon>
        <taxon>Zingiberales</taxon>
        <taxon>Musaceae</taxon>
        <taxon>Ensete</taxon>
    </lineage>
</organism>
<dbReference type="Proteomes" id="UP000287651">
    <property type="component" value="Unassembled WGS sequence"/>
</dbReference>
<evidence type="ECO:0000313" key="3">
    <source>
        <dbReference type="Proteomes" id="UP000287651"/>
    </source>
</evidence>
<gene>
    <name evidence="2" type="ORF">B296_00006547</name>
</gene>
<sequence>MIFFKQGKEIQSEGQLKEEKQRSHPGSTTDAIGNAVVELLGKSEQEEQEEEEEEEEGQTRRKVLTGRTLNIGSLDSRPTGNKKIPARHDGGARLLGPRTRSHLHGVG</sequence>
<feature type="compositionally biased region" description="Basic and acidic residues" evidence="1">
    <location>
        <begin position="1"/>
        <end position="22"/>
    </location>
</feature>
<reference evidence="2 3" key="1">
    <citation type="journal article" date="2014" name="Agronomy (Basel)">
        <title>A Draft Genome Sequence for Ensete ventricosum, the Drought-Tolerant Tree Against Hunger.</title>
        <authorList>
            <person name="Harrison J."/>
            <person name="Moore K.A."/>
            <person name="Paszkiewicz K."/>
            <person name="Jones T."/>
            <person name="Grant M."/>
            <person name="Ambacheew D."/>
            <person name="Muzemil S."/>
            <person name="Studholme D.J."/>
        </authorList>
    </citation>
    <scope>NUCLEOTIDE SEQUENCE [LARGE SCALE GENOMIC DNA]</scope>
</reference>